<dbReference type="OrthoDB" id="1732493at2759"/>
<reference evidence="8 9" key="2">
    <citation type="submission" date="2018-11" db="EMBL/GenBank/DDBJ databases">
        <authorList>
            <consortium name="Pathogen Informatics"/>
        </authorList>
    </citation>
    <scope>NUCLEOTIDE SEQUENCE [LARGE SCALE GENOMIC DNA]</scope>
</reference>
<dbReference type="AlphaFoldDB" id="A0A0R3WF33"/>
<keyword evidence="2" id="KW-0723">Serine/threonine-protein kinase</keyword>
<dbReference type="PANTHER" id="PTHR24056">
    <property type="entry name" value="CELL DIVISION PROTEIN KINASE"/>
    <property type="match status" value="1"/>
</dbReference>
<sequence>MLQAPRYCHLRRIIYRDLMQQNVAIDVNKSVTKLADFGLPKFFGYSLLTLTHGIVVTLLYRSLSILLGEAVDCCSVDVWSIGCMFVEMTMGDSLFCGDSEIDKLFHTFLIKGIPTETTWSNVTKLPYYNPGWVPSYRVNGLCYQEKIMRELDARGLDLLTVTGSFASRFANLDERSLPAVGEEYVGLPIGRIPPDFSKLFGALITINESELSNTLPSCWLLKLRVMSSALLLGASTYQVSAAGDKFIKRKLKKSKTEEPPTDNHVVNRSTAKRFNIVIIINLTAHFSLPFYYANYLPAPGTVAIIAVLTVQQ</sequence>
<dbReference type="InterPro" id="IPR011009">
    <property type="entry name" value="Kinase-like_dom_sf"/>
</dbReference>
<reference evidence="10" key="1">
    <citation type="submission" date="2017-02" db="UniProtKB">
        <authorList>
            <consortium name="WormBaseParasite"/>
        </authorList>
    </citation>
    <scope>IDENTIFICATION</scope>
</reference>
<keyword evidence="4" id="KW-0547">Nucleotide-binding</keyword>
<feature type="domain" description="Protein kinase" evidence="7">
    <location>
        <begin position="1"/>
        <end position="147"/>
    </location>
</feature>
<evidence type="ECO:0000256" key="6">
    <source>
        <dbReference type="ARBA" id="ARBA00022840"/>
    </source>
</evidence>
<evidence type="ECO:0000256" key="5">
    <source>
        <dbReference type="ARBA" id="ARBA00022777"/>
    </source>
</evidence>
<evidence type="ECO:0000256" key="1">
    <source>
        <dbReference type="ARBA" id="ARBA00012425"/>
    </source>
</evidence>
<evidence type="ECO:0000256" key="2">
    <source>
        <dbReference type="ARBA" id="ARBA00022527"/>
    </source>
</evidence>
<dbReference type="Pfam" id="PF00069">
    <property type="entry name" value="Pkinase"/>
    <property type="match status" value="1"/>
</dbReference>
<evidence type="ECO:0000313" key="8">
    <source>
        <dbReference type="EMBL" id="VDK43467.1"/>
    </source>
</evidence>
<keyword evidence="5" id="KW-0418">Kinase</keyword>
<dbReference type="PROSITE" id="PS50011">
    <property type="entry name" value="PROTEIN_KINASE_DOM"/>
    <property type="match status" value="1"/>
</dbReference>
<dbReference type="EC" id="2.7.11.22" evidence="1"/>
<dbReference type="STRING" id="60517.A0A0R3WF33"/>
<dbReference type="SUPFAM" id="SSF56112">
    <property type="entry name" value="Protein kinase-like (PK-like)"/>
    <property type="match status" value="1"/>
</dbReference>
<evidence type="ECO:0000313" key="9">
    <source>
        <dbReference type="Proteomes" id="UP000282613"/>
    </source>
</evidence>
<gene>
    <name evidence="8" type="ORF">TASK_LOCUS9460</name>
</gene>
<evidence type="ECO:0000259" key="7">
    <source>
        <dbReference type="PROSITE" id="PS50011"/>
    </source>
</evidence>
<dbReference type="GO" id="GO:0000082">
    <property type="term" value="P:G1/S transition of mitotic cell cycle"/>
    <property type="evidence" value="ECO:0007669"/>
    <property type="project" value="TreeGrafter"/>
</dbReference>
<dbReference type="GO" id="GO:0010468">
    <property type="term" value="P:regulation of gene expression"/>
    <property type="evidence" value="ECO:0007669"/>
    <property type="project" value="TreeGrafter"/>
</dbReference>
<keyword evidence="6" id="KW-0067">ATP-binding</keyword>
<name>A0A0R3WF33_TAEAS</name>
<dbReference type="GO" id="GO:0007165">
    <property type="term" value="P:signal transduction"/>
    <property type="evidence" value="ECO:0007669"/>
    <property type="project" value="TreeGrafter"/>
</dbReference>
<evidence type="ECO:0000313" key="10">
    <source>
        <dbReference type="WBParaSite" id="TASK_0000945901-mRNA-1"/>
    </source>
</evidence>
<keyword evidence="9" id="KW-1185">Reference proteome</keyword>
<dbReference type="PANTHER" id="PTHR24056:SF254">
    <property type="entry name" value="CYCLIN-DEPENDENT KINASE 2"/>
    <property type="match status" value="1"/>
</dbReference>
<dbReference type="Proteomes" id="UP000282613">
    <property type="component" value="Unassembled WGS sequence"/>
</dbReference>
<dbReference type="InterPro" id="IPR050108">
    <property type="entry name" value="CDK"/>
</dbReference>
<evidence type="ECO:0000256" key="3">
    <source>
        <dbReference type="ARBA" id="ARBA00022679"/>
    </source>
</evidence>
<dbReference type="InterPro" id="IPR000719">
    <property type="entry name" value="Prot_kinase_dom"/>
</dbReference>
<dbReference type="GO" id="GO:0000307">
    <property type="term" value="C:cyclin-dependent protein kinase holoenzyme complex"/>
    <property type="evidence" value="ECO:0007669"/>
    <property type="project" value="TreeGrafter"/>
</dbReference>
<proteinExistence type="predicted"/>
<dbReference type="WBParaSite" id="TASK_0000945901-mRNA-1">
    <property type="protein sequence ID" value="TASK_0000945901-mRNA-1"/>
    <property type="gene ID" value="TASK_0000945901"/>
</dbReference>
<dbReference type="EMBL" id="UYRS01019179">
    <property type="protein sequence ID" value="VDK43467.1"/>
    <property type="molecule type" value="Genomic_DNA"/>
</dbReference>
<dbReference type="GO" id="GO:0005634">
    <property type="term" value="C:nucleus"/>
    <property type="evidence" value="ECO:0007669"/>
    <property type="project" value="TreeGrafter"/>
</dbReference>
<dbReference type="GO" id="GO:0030332">
    <property type="term" value="F:cyclin binding"/>
    <property type="evidence" value="ECO:0007669"/>
    <property type="project" value="TreeGrafter"/>
</dbReference>
<accession>A0A0R3WF33</accession>
<evidence type="ECO:0000256" key="4">
    <source>
        <dbReference type="ARBA" id="ARBA00022741"/>
    </source>
</evidence>
<dbReference type="GO" id="GO:0005524">
    <property type="term" value="F:ATP binding"/>
    <property type="evidence" value="ECO:0007669"/>
    <property type="project" value="UniProtKB-KW"/>
</dbReference>
<dbReference type="Gene3D" id="1.10.510.10">
    <property type="entry name" value="Transferase(Phosphotransferase) domain 1"/>
    <property type="match status" value="1"/>
</dbReference>
<keyword evidence="3" id="KW-0808">Transferase</keyword>
<organism evidence="10">
    <name type="scientific">Taenia asiatica</name>
    <name type="common">Asian tapeworm</name>
    <dbReference type="NCBI Taxonomy" id="60517"/>
    <lineage>
        <taxon>Eukaryota</taxon>
        <taxon>Metazoa</taxon>
        <taxon>Spiralia</taxon>
        <taxon>Lophotrochozoa</taxon>
        <taxon>Platyhelminthes</taxon>
        <taxon>Cestoda</taxon>
        <taxon>Eucestoda</taxon>
        <taxon>Cyclophyllidea</taxon>
        <taxon>Taeniidae</taxon>
        <taxon>Taenia</taxon>
    </lineage>
</organism>
<protein>
    <recommendedName>
        <fullName evidence="1">cyclin-dependent kinase</fullName>
        <ecNumber evidence="1">2.7.11.22</ecNumber>
    </recommendedName>
</protein>
<dbReference type="GO" id="GO:0010389">
    <property type="term" value="P:regulation of G2/M transition of mitotic cell cycle"/>
    <property type="evidence" value="ECO:0007669"/>
    <property type="project" value="TreeGrafter"/>
</dbReference>
<dbReference type="GO" id="GO:0005737">
    <property type="term" value="C:cytoplasm"/>
    <property type="evidence" value="ECO:0007669"/>
    <property type="project" value="TreeGrafter"/>
</dbReference>
<dbReference type="GO" id="GO:0004693">
    <property type="term" value="F:cyclin-dependent protein serine/threonine kinase activity"/>
    <property type="evidence" value="ECO:0007669"/>
    <property type="project" value="UniProtKB-EC"/>
</dbReference>